<comment type="subcellular location">
    <subcellularLocation>
        <location evidence="1 7">Cell membrane</location>
        <topology evidence="1 7">Multi-pass membrane protein</topology>
    </subcellularLocation>
</comment>
<reference evidence="11" key="1">
    <citation type="journal article" date="2019" name="Int. J. Syst. Evol. Microbiol.">
        <title>The Global Catalogue of Microorganisms (GCM) 10K type strain sequencing project: providing services to taxonomists for standard genome sequencing and annotation.</title>
        <authorList>
            <consortium name="The Broad Institute Genomics Platform"/>
            <consortium name="The Broad Institute Genome Sequencing Center for Infectious Disease"/>
            <person name="Wu L."/>
            <person name="Ma J."/>
        </authorList>
    </citation>
    <scope>NUCLEOTIDE SEQUENCE [LARGE SCALE GENOMIC DNA]</scope>
    <source>
        <strain evidence="11">NBRC 108725</strain>
    </source>
</reference>
<feature type="transmembrane region" description="Helical" evidence="7">
    <location>
        <begin position="132"/>
        <end position="153"/>
    </location>
</feature>
<evidence type="ECO:0000313" key="11">
    <source>
        <dbReference type="Proteomes" id="UP001321498"/>
    </source>
</evidence>
<evidence type="ECO:0000256" key="6">
    <source>
        <dbReference type="ARBA" id="ARBA00023136"/>
    </source>
</evidence>
<dbReference type="SUPFAM" id="SSF161098">
    <property type="entry name" value="MetI-like"/>
    <property type="match status" value="1"/>
</dbReference>
<dbReference type="InterPro" id="IPR035906">
    <property type="entry name" value="MetI-like_sf"/>
</dbReference>
<dbReference type="RefSeq" id="WP_286277929.1">
    <property type="nucleotide sequence ID" value="NZ_AP027731.1"/>
</dbReference>
<dbReference type="PANTHER" id="PTHR30193">
    <property type="entry name" value="ABC TRANSPORTER PERMEASE PROTEIN"/>
    <property type="match status" value="1"/>
</dbReference>
<keyword evidence="5 7" id="KW-1133">Transmembrane helix</keyword>
<accession>A0ABM8G8F0</accession>
<feature type="region of interest" description="Disordered" evidence="8">
    <location>
        <begin position="1"/>
        <end position="29"/>
    </location>
</feature>
<keyword evidence="2 7" id="KW-0813">Transport</keyword>
<evidence type="ECO:0000256" key="2">
    <source>
        <dbReference type="ARBA" id="ARBA00022448"/>
    </source>
</evidence>
<dbReference type="Proteomes" id="UP001321498">
    <property type="component" value="Chromosome"/>
</dbReference>
<feature type="domain" description="ABC transmembrane type-1" evidence="9">
    <location>
        <begin position="95"/>
        <end position="308"/>
    </location>
</feature>
<keyword evidence="3" id="KW-1003">Cell membrane</keyword>
<feature type="transmembrane region" description="Helical" evidence="7">
    <location>
        <begin position="38"/>
        <end position="65"/>
    </location>
</feature>
<comment type="similarity">
    <text evidence="7">Belongs to the binding-protein-dependent transport system permease family.</text>
</comment>
<keyword evidence="11" id="KW-1185">Reference proteome</keyword>
<organism evidence="10 11">
    <name type="scientific">Naasia aerilata</name>
    <dbReference type="NCBI Taxonomy" id="1162966"/>
    <lineage>
        <taxon>Bacteria</taxon>
        <taxon>Bacillati</taxon>
        <taxon>Actinomycetota</taxon>
        <taxon>Actinomycetes</taxon>
        <taxon>Micrococcales</taxon>
        <taxon>Microbacteriaceae</taxon>
        <taxon>Naasia</taxon>
    </lineage>
</organism>
<dbReference type="InterPro" id="IPR000515">
    <property type="entry name" value="MetI-like"/>
</dbReference>
<dbReference type="Gene3D" id="1.10.3720.10">
    <property type="entry name" value="MetI-like"/>
    <property type="match status" value="1"/>
</dbReference>
<dbReference type="InterPro" id="IPR051393">
    <property type="entry name" value="ABC_transporter_permease"/>
</dbReference>
<evidence type="ECO:0000259" key="9">
    <source>
        <dbReference type="PROSITE" id="PS50928"/>
    </source>
</evidence>
<keyword evidence="6 7" id="KW-0472">Membrane</keyword>
<evidence type="ECO:0000256" key="1">
    <source>
        <dbReference type="ARBA" id="ARBA00004651"/>
    </source>
</evidence>
<sequence length="320" mass="34521">MSASTRTVDRNAGTPARAARPPQPSTARRRTYKMGHGYWWWALPAVILMLGVVYLSTASGAFFAFTDWTGIGSFNFIGFDNFVRITQNPELVGALINTLLLAAGFLIFTNVLGLAFAIALNRGLKTRYLLRTLLFMPVVLSPIAVSFVWKFIFAYEGPLNQFLGAVGLKNLQQVWLASPTLALGCVLVVMVWQNIGFTMVLYLAGLATVPPELEEAAALDGAGAWTRFRTIVVPMIQPSIAIASTLSLIQGLRVFDQVLALTGGGPGGATETLATEVYKTTFVYQQFGFGAAMALVLSVIILIFAIAQQAATRDRTGIGD</sequence>
<evidence type="ECO:0000313" key="10">
    <source>
        <dbReference type="EMBL" id="BDZ44465.1"/>
    </source>
</evidence>
<dbReference type="PROSITE" id="PS50928">
    <property type="entry name" value="ABC_TM1"/>
    <property type="match status" value="1"/>
</dbReference>
<evidence type="ECO:0000256" key="4">
    <source>
        <dbReference type="ARBA" id="ARBA00022692"/>
    </source>
</evidence>
<evidence type="ECO:0000256" key="5">
    <source>
        <dbReference type="ARBA" id="ARBA00022989"/>
    </source>
</evidence>
<evidence type="ECO:0000256" key="7">
    <source>
        <dbReference type="RuleBase" id="RU363032"/>
    </source>
</evidence>
<dbReference type="CDD" id="cd06261">
    <property type="entry name" value="TM_PBP2"/>
    <property type="match status" value="1"/>
</dbReference>
<feature type="transmembrane region" description="Helical" evidence="7">
    <location>
        <begin position="287"/>
        <end position="307"/>
    </location>
</feature>
<dbReference type="Pfam" id="PF00528">
    <property type="entry name" value="BPD_transp_1"/>
    <property type="match status" value="1"/>
</dbReference>
<evidence type="ECO:0000256" key="3">
    <source>
        <dbReference type="ARBA" id="ARBA00022475"/>
    </source>
</evidence>
<feature type="transmembrane region" description="Helical" evidence="7">
    <location>
        <begin position="173"/>
        <end position="192"/>
    </location>
</feature>
<name>A0ABM8G8F0_9MICO</name>
<keyword evidence="4 7" id="KW-0812">Transmembrane</keyword>
<proteinExistence type="inferred from homology"/>
<protein>
    <submittedName>
        <fullName evidence="10">Sugar ABC transporter permease</fullName>
    </submittedName>
</protein>
<evidence type="ECO:0000256" key="8">
    <source>
        <dbReference type="SAM" id="MobiDB-lite"/>
    </source>
</evidence>
<dbReference type="EMBL" id="AP027731">
    <property type="protein sequence ID" value="BDZ44465.1"/>
    <property type="molecule type" value="Genomic_DNA"/>
</dbReference>
<feature type="transmembrane region" description="Helical" evidence="7">
    <location>
        <begin position="99"/>
        <end position="120"/>
    </location>
</feature>
<dbReference type="PANTHER" id="PTHR30193:SF37">
    <property type="entry name" value="INNER MEMBRANE ABC TRANSPORTER PERMEASE PROTEIN YCJO"/>
    <property type="match status" value="1"/>
</dbReference>
<gene>
    <name evidence="10" type="primary">msmF_2</name>
    <name evidence="10" type="ORF">GCM10025866_03740</name>
</gene>